<keyword evidence="16" id="KW-1185">Reference proteome</keyword>
<comment type="similarity">
    <text evidence="2 12">Belongs to the RNA methyltransferase RsmE family.</text>
</comment>
<dbReference type="RefSeq" id="WP_179725258.1">
    <property type="nucleotide sequence ID" value="NZ_BAABEF010000001.1"/>
</dbReference>
<comment type="catalytic activity">
    <reaction evidence="11 12">
        <text>uridine(1498) in 16S rRNA + S-adenosyl-L-methionine = N(3)-methyluridine(1498) in 16S rRNA + S-adenosyl-L-homocysteine + H(+)</text>
        <dbReference type="Rhea" id="RHEA:42920"/>
        <dbReference type="Rhea" id="RHEA-COMP:10283"/>
        <dbReference type="Rhea" id="RHEA-COMP:10284"/>
        <dbReference type="ChEBI" id="CHEBI:15378"/>
        <dbReference type="ChEBI" id="CHEBI:57856"/>
        <dbReference type="ChEBI" id="CHEBI:59789"/>
        <dbReference type="ChEBI" id="CHEBI:65315"/>
        <dbReference type="ChEBI" id="CHEBI:74502"/>
        <dbReference type="EC" id="2.1.1.193"/>
    </reaction>
</comment>
<dbReference type="InterPro" id="IPR046887">
    <property type="entry name" value="RsmE_PUA-like"/>
</dbReference>
<evidence type="ECO:0000256" key="2">
    <source>
        <dbReference type="ARBA" id="ARBA00005528"/>
    </source>
</evidence>
<reference evidence="15 16" key="1">
    <citation type="submission" date="2020-07" db="EMBL/GenBank/DDBJ databases">
        <title>Sequencing the genomes of 1000 actinobacteria strains.</title>
        <authorList>
            <person name="Klenk H.-P."/>
        </authorList>
    </citation>
    <scope>NUCLEOTIDE SEQUENCE [LARGE SCALE GENOMIC DNA]</scope>
    <source>
        <strain evidence="15 16">DSM 19082</strain>
    </source>
</reference>
<dbReference type="FunFam" id="3.40.1280.10:FF:000023">
    <property type="entry name" value="Ribosomal RNA small subunit methyltransferase E"/>
    <property type="match status" value="1"/>
</dbReference>
<feature type="domain" description="Ribosomal RNA small subunit methyltransferase E PUA-like" evidence="14">
    <location>
        <begin position="23"/>
        <end position="68"/>
    </location>
</feature>
<evidence type="ECO:0000259" key="14">
    <source>
        <dbReference type="Pfam" id="PF20260"/>
    </source>
</evidence>
<evidence type="ECO:0000256" key="8">
    <source>
        <dbReference type="ARBA" id="ARBA00022679"/>
    </source>
</evidence>
<dbReference type="Pfam" id="PF20260">
    <property type="entry name" value="PUA_4"/>
    <property type="match status" value="1"/>
</dbReference>
<keyword evidence="5 12" id="KW-0963">Cytoplasm</keyword>
<dbReference type="SUPFAM" id="SSF75217">
    <property type="entry name" value="alpha/beta knot"/>
    <property type="match status" value="1"/>
</dbReference>
<feature type="domain" description="Ribosomal RNA small subunit methyltransferase E methyltransferase" evidence="13">
    <location>
        <begin position="77"/>
        <end position="238"/>
    </location>
</feature>
<sequence length="250" mass="26100">MTLPQHLVPSLDGVRVGDAVTVEGDEAHHAVVVRRLRVGEQLLLTDGLGRVATGEVSETAKRAFTVVVADVVDHPEPRPSVTVVQALPKGERGELAVEVLTEIGVARIVPWAAARSVAVWKGERATKSHAKWQATAREAAKQARRAWHPAVLPLAATDEVVGLIGSADVAIVLHEDATEPIGALALPADGDLVVVVGPEGGLTEEEVGRFVQEGAVAVRLGTEVLRTSTAGVAAVAALLSRTPRWGGLTS</sequence>
<keyword evidence="6 12" id="KW-0698">rRNA processing</keyword>
<dbReference type="NCBIfam" id="TIGR00046">
    <property type="entry name" value="RsmE family RNA methyltransferase"/>
    <property type="match status" value="1"/>
</dbReference>
<dbReference type="GO" id="GO:0070042">
    <property type="term" value="F:rRNA (uridine-N3-)-methyltransferase activity"/>
    <property type="evidence" value="ECO:0007669"/>
    <property type="project" value="TreeGrafter"/>
</dbReference>
<name>A0A852R2G3_9ACTN</name>
<dbReference type="NCBIfam" id="NF008693">
    <property type="entry name" value="PRK11713.2-3"/>
    <property type="match status" value="1"/>
</dbReference>
<dbReference type="Pfam" id="PF04452">
    <property type="entry name" value="Methyltrans_RNA"/>
    <property type="match status" value="1"/>
</dbReference>
<dbReference type="Gene3D" id="2.40.240.20">
    <property type="entry name" value="Hypothetical PUA domain-like, domain 1"/>
    <property type="match status" value="1"/>
</dbReference>
<dbReference type="InterPro" id="IPR046886">
    <property type="entry name" value="RsmE_MTase_dom"/>
</dbReference>
<evidence type="ECO:0000256" key="3">
    <source>
        <dbReference type="ARBA" id="ARBA00012328"/>
    </source>
</evidence>
<dbReference type="EC" id="2.1.1.193" evidence="3 12"/>
<evidence type="ECO:0000313" key="16">
    <source>
        <dbReference type="Proteomes" id="UP000582231"/>
    </source>
</evidence>
<comment type="caution">
    <text evidence="15">The sequence shown here is derived from an EMBL/GenBank/DDBJ whole genome shotgun (WGS) entry which is preliminary data.</text>
</comment>
<evidence type="ECO:0000313" key="15">
    <source>
        <dbReference type="EMBL" id="NYD28963.1"/>
    </source>
</evidence>
<evidence type="ECO:0000256" key="6">
    <source>
        <dbReference type="ARBA" id="ARBA00022552"/>
    </source>
</evidence>
<evidence type="ECO:0000256" key="1">
    <source>
        <dbReference type="ARBA" id="ARBA00004496"/>
    </source>
</evidence>
<dbReference type="InterPro" id="IPR006700">
    <property type="entry name" value="RsmE"/>
</dbReference>
<dbReference type="InterPro" id="IPR015947">
    <property type="entry name" value="PUA-like_sf"/>
</dbReference>
<proteinExistence type="inferred from homology"/>
<evidence type="ECO:0000256" key="12">
    <source>
        <dbReference type="PIRNR" id="PIRNR015601"/>
    </source>
</evidence>
<dbReference type="PIRSF" id="PIRSF015601">
    <property type="entry name" value="MTase_slr0722"/>
    <property type="match status" value="1"/>
</dbReference>
<comment type="subcellular location">
    <subcellularLocation>
        <location evidence="1 12">Cytoplasm</location>
    </subcellularLocation>
</comment>
<dbReference type="GO" id="GO:0005737">
    <property type="term" value="C:cytoplasm"/>
    <property type="evidence" value="ECO:0007669"/>
    <property type="project" value="UniProtKB-SubCell"/>
</dbReference>
<keyword evidence="7 12" id="KW-0489">Methyltransferase</keyword>
<evidence type="ECO:0000256" key="11">
    <source>
        <dbReference type="ARBA" id="ARBA00047944"/>
    </source>
</evidence>
<dbReference type="SUPFAM" id="SSF88697">
    <property type="entry name" value="PUA domain-like"/>
    <property type="match status" value="1"/>
</dbReference>
<evidence type="ECO:0000256" key="7">
    <source>
        <dbReference type="ARBA" id="ARBA00022603"/>
    </source>
</evidence>
<evidence type="ECO:0000256" key="9">
    <source>
        <dbReference type="ARBA" id="ARBA00022691"/>
    </source>
</evidence>
<organism evidence="15 16">
    <name type="scientific">Nocardioides kongjuensis</name>
    <dbReference type="NCBI Taxonomy" id="349522"/>
    <lineage>
        <taxon>Bacteria</taxon>
        <taxon>Bacillati</taxon>
        <taxon>Actinomycetota</taxon>
        <taxon>Actinomycetes</taxon>
        <taxon>Propionibacteriales</taxon>
        <taxon>Nocardioidaceae</taxon>
        <taxon>Nocardioides</taxon>
    </lineage>
</organism>
<accession>A0A852R2G3</accession>
<dbReference type="InterPro" id="IPR029028">
    <property type="entry name" value="Alpha/beta_knot_MTases"/>
</dbReference>
<keyword evidence="8 12" id="KW-0808">Transferase</keyword>
<evidence type="ECO:0000256" key="4">
    <source>
        <dbReference type="ARBA" id="ARBA00013673"/>
    </source>
</evidence>
<dbReference type="PANTHER" id="PTHR30027">
    <property type="entry name" value="RIBOSOMAL RNA SMALL SUBUNIT METHYLTRANSFERASE E"/>
    <property type="match status" value="1"/>
</dbReference>
<dbReference type="CDD" id="cd18084">
    <property type="entry name" value="RsmE-like"/>
    <property type="match status" value="1"/>
</dbReference>
<keyword evidence="9 12" id="KW-0949">S-adenosyl-L-methionine</keyword>
<dbReference type="GO" id="GO:0070475">
    <property type="term" value="P:rRNA base methylation"/>
    <property type="evidence" value="ECO:0007669"/>
    <property type="project" value="TreeGrafter"/>
</dbReference>
<comment type="function">
    <text evidence="10 12">Specifically methylates the N3 position of the uracil ring of uridine 1498 (m3U1498) in 16S rRNA. Acts on the fully assembled 30S ribosomal subunit.</text>
</comment>
<dbReference type="AlphaFoldDB" id="A0A852R2G3"/>
<protein>
    <recommendedName>
        <fullName evidence="4 12">Ribosomal RNA small subunit methyltransferase E</fullName>
        <ecNumber evidence="3 12">2.1.1.193</ecNumber>
    </recommendedName>
</protein>
<dbReference type="Gene3D" id="3.40.1280.10">
    <property type="match status" value="1"/>
</dbReference>
<dbReference type="EMBL" id="JACCBF010000001">
    <property type="protein sequence ID" value="NYD28963.1"/>
    <property type="molecule type" value="Genomic_DNA"/>
</dbReference>
<dbReference type="Proteomes" id="UP000582231">
    <property type="component" value="Unassembled WGS sequence"/>
</dbReference>
<gene>
    <name evidence="15" type="ORF">BJ958_000509</name>
</gene>
<evidence type="ECO:0000256" key="5">
    <source>
        <dbReference type="ARBA" id="ARBA00022490"/>
    </source>
</evidence>
<dbReference type="PANTHER" id="PTHR30027:SF3">
    <property type="entry name" value="16S RRNA (URACIL(1498)-N(3))-METHYLTRANSFERASE"/>
    <property type="match status" value="1"/>
</dbReference>
<dbReference type="InterPro" id="IPR029026">
    <property type="entry name" value="tRNA_m1G_MTases_N"/>
</dbReference>
<evidence type="ECO:0000256" key="10">
    <source>
        <dbReference type="ARBA" id="ARBA00025699"/>
    </source>
</evidence>
<evidence type="ECO:0000259" key="13">
    <source>
        <dbReference type="Pfam" id="PF04452"/>
    </source>
</evidence>